<accession>A0A7X5BRV2</accession>
<proteinExistence type="predicted"/>
<dbReference type="AlphaFoldDB" id="A0A7X5BRV2"/>
<protein>
    <recommendedName>
        <fullName evidence="1">Tc1-like transposase DDE domain-containing protein</fullName>
    </recommendedName>
</protein>
<name>A0A7X5BRV2_9BACT</name>
<gene>
    <name evidence="2" type="ORF">GTZ93_06810</name>
</gene>
<dbReference type="Pfam" id="PF13358">
    <property type="entry name" value="DDE_3"/>
    <property type="match status" value="1"/>
</dbReference>
<evidence type="ECO:0000313" key="2">
    <source>
        <dbReference type="EMBL" id="NBC39538.1"/>
    </source>
</evidence>
<sequence length="108" mass="12541">MRAKAGRPAYFRCGTANLFCAVEPKAGWHFVKATPNRKSPAFAEALQDIAKKYPEANTIHLVLDNLSTHSRQAWQKWANRQQLRIRWRFTVPKARAKFHYQPADFTRS</sequence>
<evidence type="ECO:0000313" key="3">
    <source>
        <dbReference type="Proteomes" id="UP000537825"/>
    </source>
</evidence>
<dbReference type="RefSeq" id="WP_139914787.1">
    <property type="nucleotide sequence ID" value="NZ_CBCSLE010000012.1"/>
</dbReference>
<reference evidence="2 3" key="1">
    <citation type="submission" date="2020-01" db="EMBL/GenBank/DDBJ databases">
        <title>The draft genome sequence of Corallococcus exiguus DSM 14696.</title>
        <authorList>
            <person name="Zhang X."/>
            <person name="Zhu H."/>
        </authorList>
    </citation>
    <scope>NUCLEOTIDE SEQUENCE [LARGE SCALE GENOMIC DNA]</scope>
    <source>
        <strain evidence="2 3">DSM 14696</strain>
    </source>
</reference>
<comment type="caution">
    <text evidence="2">The sequence shown here is derived from an EMBL/GenBank/DDBJ whole genome shotgun (WGS) entry which is preliminary data.</text>
</comment>
<keyword evidence="3" id="KW-1185">Reference proteome</keyword>
<dbReference type="Proteomes" id="UP000537825">
    <property type="component" value="Unassembled WGS sequence"/>
</dbReference>
<feature type="domain" description="Tc1-like transposase DDE" evidence="1">
    <location>
        <begin position="9"/>
        <end position="102"/>
    </location>
</feature>
<dbReference type="EMBL" id="JAAAPK010000002">
    <property type="protein sequence ID" value="NBC39538.1"/>
    <property type="molecule type" value="Genomic_DNA"/>
</dbReference>
<organism evidence="2 3">
    <name type="scientific">Corallococcus exiguus</name>
    <dbReference type="NCBI Taxonomy" id="83462"/>
    <lineage>
        <taxon>Bacteria</taxon>
        <taxon>Pseudomonadati</taxon>
        <taxon>Myxococcota</taxon>
        <taxon>Myxococcia</taxon>
        <taxon>Myxococcales</taxon>
        <taxon>Cystobacterineae</taxon>
        <taxon>Myxococcaceae</taxon>
        <taxon>Corallococcus</taxon>
    </lineage>
</organism>
<evidence type="ECO:0000259" key="1">
    <source>
        <dbReference type="Pfam" id="PF13358"/>
    </source>
</evidence>
<dbReference type="InterPro" id="IPR038717">
    <property type="entry name" value="Tc1-like_DDE_dom"/>
</dbReference>